<dbReference type="GO" id="GO:0005509">
    <property type="term" value="F:calcium ion binding"/>
    <property type="evidence" value="ECO:0007669"/>
    <property type="project" value="InterPro"/>
</dbReference>
<evidence type="ECO:0000256" key="1">
    <source>
        <dbReference type="ARBA" id="ARBA00004613"/>
    </source>
</evidence>
<keyword evidence="2" id="KW-0964">Secreted</keyword>
<dbReference type="Pfam" id="PF00353">
    <property type="entry name" value="HemolysinCabind"/>
    <property type="match status" value="4"/>
</dbReference>
<dbReference type="InterPro" id="IPR050557">
    <property type="entry name" value="RTX_toxin/Mannuronan_C5-epim"/>
</dbReference>
<evidence type="ECO:0000256" key="3">
    <source>
        <dbReference type="SAM" id="MobiDB-lite"/>
    </source>
</evidence>
<feature type="region of interest" description="Disordered" evidence="3">
    <location>
        <begin position="496"/>
        <end position="545"/>
    </location>
</feature>
<feature type="compositionally biased region" description="Gly residues" evidence="3">
    <location>
        <begin position="528"/>
        <end position="539"/>
    </location>
</feature>
<dbReference type="AlphaFoldDB" id="A0A1X6ZNN2"/>
<organism evidence="4 5">
    <name type="scientific">Roseivivax jejudonensis</name>
    <dbReference type="NCBI Taxonomy" id="1529041"/>
    <lineage>
        <taxon>Bacteria</taxon>
        <taxon>Pseudomonadati</taxon>
        <taxon>Pseudomonadota</taxon>
        <taxon>Alphaproteobacteria</taxon>
        <taxon>Rhodobacterales</taxon>
        <taxon>Roseobacteraceae</taxon>
        <taxon>Roseivivax</taxon>
    </lineage>
</organism>
<dbReference type="OrthoDB" id="9342475at2"/>
<evidence type="ECO:0000313" key="4">
    <source>
        <dbReference type="EMBL" id="SLN56708.1"/>
    </source>
</evidence>
<feature type="region of interest" description="Disordered" evidence="3">
    <location>
        <begin position="581"/>
        <end position="621"/>
    </location>
</feature>
<comment type="subcellular location">
    <subcellularLocation>
        <location evidence="1">Secreted</location>
    </subcellularLocation>
</comment>
<feature type="compositionally biased region" description="Gly residues" evidence="3">
    <location>
        <begin position="596"/>
        <end position="619"/>
    </location>
</feature>
<evidence type="ECO:0000313" key="5">
    <source>
        <dbReference type="Proteomes" id="UP000193570"/>
    </source>
</evidence>
<dbReference type="GO" id="GO:0005576">
    <property type="term" value="C:extracellular region"/>
    <property type="evidence" value="ECO:0007669"/>
    <property type="project" value="UniProtKB-SubCell"/>
</dbReference>
<sequence length="817" mass="80448">MPIAFWASGRVSGEGLGTPAGPVALSVVESGGATAIAVADHVFGGTITLNRESGGLVRAPGIDGHGGGTLRPVDLGGTTERLPQAVIDTALAHLDAGGGTGQATYLAPGGRAADRATVVAAHTESGSVLFVALADGSGIAAVTLSSSGRPTSTRMLTDTGARNVDAVADLALIETGQGTFLYAGSATEHGISGFRVTASGALQDADHLGMMDGLPITTVSALAPASTGGRDFLIVAASGSSSLSVLSVAPNGRLTATDQVIDTRDSRFQGATLVETVTVAGQVFVTAAGMDEGLTLFRLTAEGRLVHVATLIEDGSGRLDDIVALAALPTATGAIVATRAEGAPGVHLFTLDIGTPGSVARVASGTLSGTPGADLLSLGAGSGTLAGGAGDDVLSDGAGSDTLRGGAGHDTFVLTPDGRPDTIADVRVGHDLIDLSAFPFLYEVDRMAVAPTPTGAVLRVGGEDLRLYSADGTTLTAAHVAALVTLDTHHVSVTSGPITIATPEPTPDPFPDSVPRPVMPDDPAGPSGPSGGPGDGGAGASVLRGTDGADRIVGTAWADTLAGLSGPDTLIGAGGNDVIAASDGDDRVEGGEGRDNIGGGTGDDTLLGQGGRDTLGGGYGDDRLEGGWDHDVMAAGPGADLLIGGPGDDTMGAGYQHDTVQGNGGADSIGGGTGRDMLAGHDGDDAIGGGEGDDTVKGGAGDDFLAGGGRDDRVEGGPGADRLNGGAGNDVLEGGPGADRFVFNTFVDGERDVIVDFEPGVDRLALRGVPGEGLAGKMAALTIEAADGGARVVIDGHAIVLNGVTPDTMLPQEFLFL</sequence>
<dbReference type="PANTHER" id="PTHR38340:SF1">
    <property type="entry name" value="S-LAYER PROTEIN"/>
    <property type="match status" value="1"/>
</dbReference>
<evidence type="ECO:0000256" key="2">
    <source>
        <dbReference type="ARBA" id="ARBA00022525"/>
    </source>
</evidence>
<dbReference type="InterPro" id="IPR001343">
    <property type="entry name" value="Hemolysn_Ca-bd"/>
</dbReference>
<dbReference type="InterPro" id="IPR018511">
    <property type="entry name" value="Hemolysin-typ_Ca-bd_CS"/>
</dbReference>
<protein>
    <submittedName>
        <fullName evidence="4">Bifunctional hemolysin/adenylate cyclase</fullName>
    </submittedName>
</protein>
<dbReference type="PROSITE" id="PS00330">
    <property type="entry name" value="HEMOLYSIN_CALCIUM"/>
    <property type="match status" value="3"/>
</dbReference>
<name>A0A1X6ZNN2_9RHOB</name>
<dbReference type="Proteomes" id="UP000193570">
    <property type="component" value="Unassembled WGS sequence"/>
</dbReference>
<dbReference type="SUPFAM" id="SSF51120">
    <property type="entry name" value="beta-Roll"/>
    <property type="match status" value="3"/>
</dbReference>
<feature type="compositionally biased region" description="Basic and acidic residues" evidence="3">
    <location>
        <begin position="584"/>
        <end position="595"/>
    </location>
</feature>
<feature type="region of interest" description="Disordered" evidence="3">
    <location>
        <begin position="678"/>
        <end position="730"/>
    </location>
</feature>
<keyword evidence="5" id="KW-1185">Reference proteome</keyword>
<dbReference type="EMBL" id="FWFK01000005">
    <property type="protein sequence ID" value="SLN56708.1"/>
    <property type="molecule type" value="Genomic_DNA"/>
</dbReference>
<dbReference type="PANTHER" id="PTHR38340">
    <property type="entry name" value="S-LAYER PROTEIN"/>
    <property type="match status" value="1"/>
</dbReference>
<feature type="compositionally biased region" description="Pro residues" evidence="3">
    <location>
        <begin position="504"/>
        <end position="520"/>
    </location>
</feature>
<dbReference type="Gene3D" id="2.150.10.10">
    <property type="entry name" value="Serralysin-like metalloprotease, C-terminal"/>
    <property type="match status" value="4"/>
</dbReference>
<dbReference type="Gene3D" id="2.130.10.10">
    <property type="entry name" value="YVTN repeat-like/Quinoprotein amine dehydrogenase"/>
    <property type="match status" value="1"/>
</dbReference>
<dbReference type="InterPro" id="IPR011049">
    <property type="entry name" value="Serralysin-like_metalloprot_C"/>
</dbReference>
<dbReference type="PRINTS" id="PR00313">
    <property type="entry name" value="CABNDNGRPT"/>
</dbReference>
<reference evidence="4 5" key="1">
    <citation type="submission" date="2017-03" db="EMBL/GenBank/DDBJ databases">
        <authorList>
            <person name="Afonso C.L."/>
            <person name="Miller P.J."/>
            <person name="Scott M.A."/>
            <person name="Spackman E."/>
            <person name="Goraichik I."/>
            <person name="Dimitrov K.M."/>
            <person name="Suarez D.L."/>
            <person name="Swayne D.E."/>
        </authorList>
    </citation>
    <scope>NUCLEOTIDE SEQUENCE [LARGE SCALE GENOMIC DNA]</scope>
    <source>
        <strain evidence="4 5">CECT 8625</strain>
    </source>
</reference>
<gene>
    <name evidence="4" type="primary">cya_12</name>
    <name evidence="4" type="ORF">ROJ8625_02831</name>
</gene>
<dbReference type="InterPro" id="IPR015943">
    <property type="entry name" value="WD40/YVTN_repeat-like_dom_sf"/>
</dbReference>
<accession>A0A1X6ZNN2</accession>
<proteinExistence type="predicted"/>
<dbReference type="RefSeq" id="WP_085792525.1">
    <property type="nucleotide sequence ID" value="NZ_FWFK01000005.1"/>
</dbReference>